<organism evidence="1">
    <name type="scientific">uncultured Caudovirales phage</name>
    <dbReference type="NCBI Taxonomy" id="2100421"/>
    <lineage>
        <taxon>Viruses</taxon>
        <taxon>Duplodnaviria</taxon>
        <taxon>Heunggongvirae</taxon>
        <taxon>Uroviricota</taxon>
        <taxon>Caudoviricetes</taxon>
        <taxon>Peduoviridae</taxon>
        <taxon>Maltschvirus</taxon>
        <taxon>Maltschvirus maltsch</taxon>
    </lineage>
</organism>
<dbReference type="EMBL" id="LR797487">
    <property type="protein sequence ID" value="CAB4220080.1"/>
    <property type="molecule type" value="Genomic_DNA"/>
</dbReference>
<sequence length="905" mass="93987">MAKTIGSLNVSMGLSITDFITNLDKVKDDMGSLEAVTSEASKHFDEDVAGVMGDALHKFAKTSKLGSDDALAFAVSLKKLGLDADPITSTLDKFAKGIGKFAKNAGEASKAFAGILGKIGESDKVLLKDIQALESMGVKAFDALAKELSKVEGKAVTTAEVMKRIAAGAISGKDALKLLTQGGMAPTGGGDAAKESQAKSKLASFLNHVETKIKSAASSIFKSVTNLIMNPVTAIGGALASYGVYKIYDRAVMAFANTEEILTRIKGLAGEASAVRLGGVMNEIANQGRIAQDVVGKLATGFLGLGVSGEGAARMIESFGRTSLVAGSGATEVFNKLGETVTNMAKTGVASKDDFEMLKAMGLPVYEALAERLSRVGGVAISTKQAIDMLANGTVKVQDAVNALSGMQNNADVIKQAEAQAGTLKGIYSRLAGEVEGFFTEFGAVIVDALDLKGFSKGLIEFMQNLRSNFSSLEPALKNIGMVLAVIRDTLFQAFQGLVSFFTTMGGADVAVGNIDNVRGVVVAFAAQSLQAMKALFNYSSVMIEQLINSLGGISKASEVLTMMGIGFGTGFVVGGGIGAITGPGAGITATGGGLITMVTAGITAYLNTDGGSSVDMATFRTNMGKLFDKISADIGNSGGTAGNAFLSNFINNISGRANDTIMIDAGETFNAITHDIQSFYDQMAQANVGHTTFLNTLTTGTASAIAVFKRQMELGNITAEEFAARIEELRVGALSALDAKLAAGLITNEEYANSIMAMQAQLDALKPPKDIDIKINRPAWLENIVNELTPLEKYRRGLAQLNDPNTTVNAAQYAQGAAFLADELERAVGAMEALKNPGALMQGSAAAFSQVLKIQNAGKGETAAERLLRIQQQALAQGAAQLAAQQAIGAAVANQANMIVGNIN</sequence>
<accession>A0A6J5SXR3</accession>
<name>A0A6J5SXR3_9CAUD</name>
<evidence type="ECO:0000313" key="1">
    <source>
        <dbReference type="EMBL" id="CAB4220080.1"/>
    </source>
</evidence>
<evidence type="ECO:0008006" key="2">
    <source>
        <dbReference type="Google" id="ProtNLM"/>
    </source>
</evidence>
<gene>
    <name evidence="1" type="ORF">UFOVP1620_26</name>
</gene>
<proteinExistence type="predicted"/>
<protein>
    <recommendedName>
        <fullName evidence="2">Caudovirus, tape measure, N-terminal</fullName>
    </recommendedName>
</protein>
<reference evidence="1" key="1">
    <citation type="submission" date="2020-05" db="EMBL/GenBank/DDBJ databases">
        <authorList>
            <person name="Chiriac C."/>
            <person name="Salcher M."/>
            <person name="Ghai R."/>
            <person name="Kavagutti S V."/>
        </authorList>
    </citation>
    <scope>NUCLEOTIDE SEQUENCE</scope>
</reference>